<gene>
    <name evidence="1" type="ORF">C4532_16120</name>
</gene>
<dbReference type="AlphaFoldDB" id="A0A419ERZ3"/>
<dbReference type="InterPro" id="IPR021556">
    <property type="entry name" value="DUF2950"/>
</dbReference>
<dbReference type="Proteomes" id="UP000285961">
    <property type="component" value="Unassembled WGS sequence"/>
</dbReference>
<reference evidence="1 2" key="1">
    <citation type="journal article" date="2017" name="ISME J.">
        <title>Energy and carbon metabolisms in a deep terrestrial subsurface fluid microbial community.</title>
        <authorList>
            <person name="Momper L."/>
            <person name="Jungbluth S.P."/>
            <person name="Lee M.D."/>
            <person name="Amend J.P."/>
        </authorList>
    </citation>
    <scope>NUCLEOTIDE SEQUENCE [LARGE SCALE GENOMIC DNA]</scope>
    <source>
        <strain evidence="1">SURF_17</strain>
    </source>
</reference>
<dbReference type="Pfam" id="PF11453">
    <property type="entry name" value="DUF2950"/>
    <property type="match status" value="1"/>
</dbReference>
<evidence type="ECO:0000313" key="1">
    <source>
        <dbReference type="EMBL" id="RJP66341.1"/>
    </source>
</evidence>
<evidence type="ECO:0000313" key="2">
    <source>
        <dbReference type="Proteomes" id="UP000285961"/>
    </source>
</evidence>
<accession>A0A419ERZ3</accession>
<dbReference type="PROSITE" id="PS51257">
    <property type="entry name" value="PROKAR_LIPOPROTEIN"/>
    <property type="match status" value="1"/>
</dbReference>
<name>A0A419ERZ3_9BACT</name>
<sequence length="326" mass="35849">MWKTPMIMRIHSWGVAITLSLLVAILLSLSACTTTQGVSQMSFASPEEAVNALVGAVRAENIDALRAMLGPDSDEVLSSGDEVADKAGRALFVQEFDDKHGIEEAGDKAILSVGKDDWPFPIPVVKEGDQWRFDTVAGKDELLNRRIGRDELSVIEVAHAYVDAQREYAEKDRDGDGVIEFAQNIRSEQGKRDGLYWEAGEGEEPSPLGPFAAEAAKEGYAPRESEKSREQSQPYHGYFYKILTGQGMNAPGGEFSYIVNGNMLFGFGLVAYPAEYGVSGIMTFIVNQQGIVYEKDLGENTTMIAQDMVKYNPDKTWKQAESAELQ</sequence>
<dbReference type="EMBL" id="QZKI01000117">
    <property type="protein sequence ID" value="RJP66341.1"/>
    <property type="molecule type" value="Genomic_DNA"/>
</dbReference>
<comment type="caution">
    <text evidence="1">The sequence shown here is derived from an EMBL/GenBank/DDBJ whole genome shotgun (WGS) entry which is preliminary data.</text>
</comment>
<protein>
    <submittedName>
        <fullName evidence="1">DUF2950 domain-containing protein</fullName>
    </submittedName>
</protein>
<proteinExistence type="predicted"/>
<organism evidence="1 2">
    <name type="scientific">Candidatus Abyssobacteria bacterium SURF_17</name>
    <dbReference type="NCBI Taxonomy" id="2093361"/>
    <lineage>
        <taxon>Bacteria</taxon>
        <taxon>Pseudomonadati</taxon>
        <taxon>Candidatus Hydrogenedentota</taxon>
        <taxon>Candidatus Abyssobacteria</taxon>
    </lineage>
</organism>